<accession>A0A3B0MUX3</accession>
<reference evidence="3" key="1">
    <citation type="submission" date="2018-07" db="EMBL/GenBank/DDBJ databases">
        <authorList>
            <person name="Quirk P.G."/>
            <person name="Krulwich T.A."/>
        </authorList>
    </citation>
    <scope>NUCLEOTIDE SEQUENCE</scope>
    <source>
        <strain evidence="3">Anand</strain>
    </source>
</reference>
<protein>
    <submittedName>
        <fullName evidence="3">Uncharacterized protein</fullName>
    </submittedName>
</protein>
<dbReference type="AlphaFoldDB" id="A0A3B0MUX3"/>
<evidence type="ECO:0000313" key="3">
    <source>
        <dbReference type="EMBL" id="SVP93604.1"/>
    </source>
</evidence>
<gene>
    <name evidence="3" type="ORF">TAT_000259700</name>
    <name evidence="2" type="ORF">TAV_000259800</name>
</gene>
<sequence>MYSIPLHLLILIPYILCLNSDKFISKRFKINIDKIFAK</sequence>
<keyword evidence="1" id="KW-0732">Signal</keyword>
<dbReference type="EMBL" id="UIVT01000003">
    <property type="protein sequence ID" value="SVP93604.1"/>
    <property type="molecule type" value="Genomic_DNA"/>
</dbReference>
<name>A0A3B0MUX3_THEAN</name>
<dbReference type="EMBL" id="UIVS01000003">
    <property type="protein sequence ID" value="SVP92800.1"/>
    <property type="molecule type" value="Genomic_DNA"/>
</dbReference>
<evidence type="ECO:0000256" key="1">
    <source>
        <dbReference type="SAM" id="SignalP"/>
    </source>
</evidence>
<evidence type="ECO:0000313" key="2">
    <source>
        <dbReference type="EMBL" id="SVP92800.1"/>
    </source>
</evidence>
<feature type="signal peptide" evidence="1">
    <location>
        <begin position="1"/>
        <end position="17"/>
    </location>
</feature>
<proteinExistence type="predicted"/>
<feature type="chain" id="PRO_5033366990" evidence="1">
    <location>
        <begin position="18"/>
        <end position="38"/>
    </location>
</feature>
<organism evidence="3">
    <name type="scientific">Theileria annulata</name>
    <dbReference type="NCBI Taxonomy" id="5874"/>
    <lineage>
        <taxon>Eukaryota</taxon>
        <taxon>Sar</taxon>
        <taxon>Alveolata</taxon>
        <taxon>Apicomplexa</taxon>
        <taxon>Aconoidasida</taxon>
        <taxon>Piroplasmida</taxon>
        <taxon>Theileriidae</taxon>
        <taxon>Theileria</taxon>
    </lineage>
</organism>